<dbReference type="PROSITE" id="PS51257">
    <property type="entry name" value="PROKAR_LIPOPROTEIN"/>
    <property type="match status" value="1"/>
</dbReference>
<dbReference type="SMART" id="SM00245">
    <property type="entry name" value="TSPc"/>
    <property type="match status" value="1"/>
</dbReference>
<dbReference type="GO" id="GO:0006508">
    <property type="term" value="P:proteolysis"/>
    <property type="evidence" value="ECO:0007669"/>
    <property type="project" value="InterPro"/>
</dbReference>
<name>A0A504JIZ9_9FLAO</name>
<dbReference type="AlphaFoldDB" id="A0A504JIZ9"/>
<dbReference type="Gene3D" id="3.90.226.10">
    <property type="entry name" value="2-enoyl-CoA Hydratase, Chain A, domain 1"/>
    <property type="match status" value="1"/>
</dbReference>
<dbReference type="PANTHER" id="PTHR11261">
    <property type="entry name" value="INTERPHOTORECEPTOR RETINOID-BINDING PROTEIN"/>
    <property type="match status" value="1"/>
</dbReference>
<keyword evidence="3" id="KW-1185">Reference proteome</keyword>
<dbReference type="Gene3D" id="3.30.750.44">
    <property type="match status" value="1"/>
</dbReference>
<dbReference type="SUPFAM" id="SSF52096">
    <property type="entry name" value="ClpP/crotonase"/>
    <property type="match status" value="1"/>
</dbReference>
<dbReference type="RefSeq" id="WP_140592234.1">
    <property type="nucleotide sequence ID" value="NZ_VFWZ01000002.1"/>
</dbReference>
<dbReference type="EMBL" id="VFWZ01000002">
    <property type="protein sequence ID" value="TPN87593.1"/>
    <property type="molecule type" value="Genomic_DNA"/>
</dbReference>
<protein>
    <submittedName>
        <fullName evidence="2">S41 family peptidase</fullName>
    </submittedName>
</protein>
<evidence type="ECO:0000313" key="3">
    <source>
        <dbReference type="Proteomes" id="UP000315540"/>
    </source>
</evidence>
<accession>A0A504JIZ9</accession>
<dbReference type="Pfam" id="PF03572">
    <property type="entry name" value="Peptidase_S41"/>
    <property type="match status" value="1"/>
</dbReference>
<dbReference type="PANTHER" id="PTHR11261:SF3">
    <property type="entry name" value="RETINOL-BINDING PROTEIN 3"/>
    <property type="match status" value="1"/>
</dbReference>
<gene>
    <name evidence="2" type="ORF">FHK87_08405</name>
</gene>
<sequence length="468" mass="51922">MDSRKYSKTTVIRNFKQIFLMLIVGLIITACQNDDDQSSPETSKNGFWLLEGKGYILETNDEKSVLYSVNSIGCTVADDNFDAEESFGATLEQVGPNELIVASELSASDIEFKRLTSQNELCLPDQIADTNDPKVNYDHFWNIFNDHYAFFETRNVDWMQYKNLGEQINSDNFYTVLEEVILQLKDGHVLIEDEANNINIDSGSQNLFDRLNSGLSGDFRIESFEDYNRLYGQRLETIGAKYLGGVFEFNENQTIAWGAIDDNIGYINIFGMAGFGTGAGNELEALNTVLDNIMDDIKDAELSKLIIDVRFNGGGFDMVAVNIASRFVDQERLAFSKKAKFKDGFTESTSVSISPKGDFQFTGDIVLLTSPFTASATEVFMLCMKDLPYVTIVGDHTSGIFSDVLVHVLPNGASVGLSNEVYSDAQGQVFEAIGIGPGDENRVPLFSNDDFIEEKDGGIDKAVEILNN</sequence>
<dbReference type="Proteomes" id="UP000315540">
    <property type="component" value="Unassembled WGS sequence"/>
</dbReference>
<dbReference type="InterPro" id="IPR029045">
    <property type="entry name" value="ClpP/crotonase-like_dom_sf"/>
</dbReference>
<dbReference type="GO" id="GO:0008236">
    <property type="term" value="F:serine-type peptidase activity"/>
    <property type="evidence" value="ECO:0007669"/>
    <property type="project" value="InterPro"/>
</dbReference>
<feature type="domain" description="Tail specific protease" evidence="1">
    <location>
        <begin position="244"/>
        <end position="442"/>
    </location>
</feature>
<organism evidence="2 3">
    <name type="scientific">Aquimarina algicola</name>
    <dbReference type="NCBI Taxonomy" id="2589995"/>
    <lineage>
        <taxon>Bacteria</taxon>
        <taxon>Pseudomonadati</taxon>
        <taxon>Bacteroidota</taxon>
        <taxon>Flavobacteriia</taxon>
        <taxon>Flavobacteriales</taxon>
        <taxon>Flavobacteriaceae</taxon>
        <taxon>Aquimarina</taxon>
    </lineage>
</organism>
<dbReference type="OrthoDB" id="6397760at2"/>
<dbReference type="InterPro" id="IPR005151">
    <property type="entry name" value="Tail-specific_protease"/>
</dbReference>
<evidence type="ECO:0000313" key="2">
    <source>
        <dbReference type="EMBL" id="TPN87593.1"/>
    </source>
</evidence>
<evidence type="ECO:0000259" key="1">
    <source>
        <dbReference type="SMART" id="SM00245"/>
    </source>
</evidence>
<reference evidence="2 3" key="1">
    <citation type="submission" date="2019-06" db="EMBL/GenBank/DDBJ databases">
        <authorList>
            <person name="Meng X."/>
        </authorList>
    </citation>
    <scope>NUCLEOTIDE SEQUENCE [LARGE SCALE GENOMIC DNA]</scope>
    <source>
        <strain evidence="2 3">M625</strain>
    </source>
</reference>
<comment type="caution">
    <text evidence="2">The sequence shown here is derived from an EMBL/GenBank/DDBJ whole genome shotgun (WGS) entry which is preliminary data.</text>
</comment>
<proteinExistence type="predicted"/>
<dbReference type="CDD" id="cd07563">
    <property type="entry name" value="Peptidase_S41_IRBP"/>
    <property type="match status" value="1"/>
</dbReference>